<dbReference type="InterPro" id="IPR050832">
    <property type="entry name" value="Bact_Acetyltransf"/>
</dbReference>
<feature type="domain" description="N-acetyltransferase" evidence="3">
    <location>
        <begin position="2"/>
        <end position="167"/>
    </location>
</feature>
<gene>
    <name evidence="4" type="ORF">H4Q31_10835</name>
</gene>
<keyword evidence="5" id="KW-1185">Reference proteome</keyword>
<dbReference type="PANTHER" id="PTHR43877:SF1">
    <property type="entry name" value="ACETYLTRANSFERASE"/>
    <property type="match status" value="1"/>
</dbReference>
<name>A0A841TF22_9BACL</name>
<sequence>MITIRQADISDIQQIQSVASAAWLATYQSFYSLDFIQAFLRRAYSDESLLQSIERDKRQPVPLILVAVREDGGLIGYGHVQLDDAKTAAYELMRLYVHPDHQRSGAGTLLFERYLTTLTSMQCLFAWVEKENRIGRDFYEKKGFAVAEEMLETMLGHSTLLLRYELKRG</sequence>
<dbReference type="CDD" id="cd04301">
    <property type="entry name" value="NAT_SF"/>
    <property type="match status" value="1"/>
</dbReference>
<reference evidence="4 5" key="1">
    <citation type="submission" date="2020-08" db="EMBL/GenBank/DDBJ databases">
        <title>Cohnella phylogeny.</title>
        <authorList>
            <person name="Dunlap C."/>
        </authorList>
    </citation>
    <scope>NUCLEOTIDE SEQUENCE [LARGE SCALE GENOMIC DNA]</scope>
    <source>
        <strain evidence="4 5">DSM 103658</strain>
    </source>
</reference>
<dbReference type="RefSeq" id="WP_185179099.1">
    <property type="nucleotide sequence ID" value="NZ_CBCSEP010000043.1"/>
</dbReference>
<dbReference type="Pfam" id="PF00583">
    <property type="entry name" value="Acetyltransf_1"/>
    <property type="match status" value="1"/>
</dbReference>
<dbReference type="EMBL" id="JACJVN010000038">
    <property type="protein sequence ID" value="MBB6677820.1"/>
    <property type="molecule type" value="Genomic_DNA"/>
</dbReference>
<accession>A0A841TF22</accession>
<dbReference type="Gene3D" id="3.40.630.30">
    <property type="match status" value="1"/>
</dbReference>
<proteinExistence type="predicted"/>
<keyword evidence="1 4" id="KW-0808">Transferase</keyword>
<keyword evidence="2" id="KW-0012">Acyltransferase</keyword>
<evidence type="ECO:0000259" key="3">
    <source>
        <dbReference type="PROSITE" id="PS51186"/>
    </source>
</evidence>
<dbReference type="PANTHER" id="PTHR43877">
    <property type="entry name" value="AMINOALKYLPHOSPHONATE N-ACETYLTRANSFERASE-RELATED-RELATED"/>
    <property type="match status" value="1"/>
</dbReference>
<organism evidence="4 5">
    <name type="scientific">Cohnella lubricantis</name>
    <dbReference type="NCBI Taxonomy" id="2163172"/>
    <lineage>
        <taxon>Bacteria</taxon>
        <taxon>Bacillati</taxon>
        <taxon>Bacillota</taxon>
        <taxon>Bacilli</taxon>
        <taxon>Bacillales</taxon>
        <taxon>Paenibacillaceae</taxon>
        <taxon>Cohnella</taxon>
    </lineage>
</organism>
<evidence type="ECO:0000256" key="2">
    <source>
        <dbReference type="ARBA" id="ARBA00023315"/>
    </source>
</evidence>
<evidence type="ECO:0000313" key="4">
    <source>
        <dbReference type="EMBL" id="MBB6677820.1"/>
    </source>
</evidence>
<dbReference type="AlphaFoldDB" id="A0A841TF22"/>
<dbReference type="PROSITE" id="PS51186">
    <property type="entry name" value="GNAT"/>
    <property type="match status" value="1"/>
</dbReference>
<evidence type="ECO:0000256" key="1">
    <source>
        <dbReference type="ARBA" id="ARBA00022679"/>
    </source>
</evidence>
<dbReference type="Proteomes" id="UP000574133">
    <property type="component" value="Unassembled WGS sequence"/>
</dbReference>
<dbReference type="InterPro" id="IPR000182">
    <property type="entry name" value="GNAT_dom"/>
</dbReference>
<protein>
    <submittedName>
        <fullName evidence="4">GNAT family N-acetyltransferase</fullName>
    </submittedName>
</protein>
<dbReference type="GO" id="GO:0016747">
    <property type="term" value="F:acyltransferase activity, transferring groups other than amino-acyl groups"/>
    <property type="evidence" value="ECO:0007669"/>
    <property type="project" value="InterPro"/>
</dbReference>
<evidence type="ECO:0000313" key="5">
    <source>
        <dbReference type="Proteomes" id="UP000574133"/>
    </source>
</evidence>
<comment type="caution">
    <text evidence="4">The sequence shown here is derived from an EMBL/GenBank/DDBJ whole genome shotgun (WGS) entry which is preliminary data.</text>
</comment>
<dbReference type="InterPro" id="IPR016181">
    <property type="entry name" value="Acyl_CoA_acyltransferase"/>
</dbReference>
<dbReference type="SUPFAM" id="SSF55729">
    <property type="entry name" value="Acyl-CoA N-acyltransferases (Nat)"/>
    <property type="match status" value="1"/>
</dbReference>